<dbReference type="EMBL" id="NIVC01000126">
    <property type="protein sequence ID" value="PAA90162.1"/>
    <property type="molecule type" value="Genomic_DNA"/>
</dbReference>
<comment type="caution">
    <text evidence="6">The sequence shown here is derived from an EMBL/GenBank/DDBJ whole genome shotgun (WGS) entry which is preliminary data.</text>
</comment>
<reference evidence="6 8" key="1">
    <citation type="submission" date="2017-06" db="EMBL/GenBank/DDBJ databases">
        <title>A platform for efficient transgenesis in Macrostomum lignano, a flatworm model organism for stem cell research.</title>
        <authorList>
            <person name="Berezikov E."/>
        </authorList>
    </citation>
    <scope>NUCLEOTIDE SEQUENCE [LARGE SCALE GENOMIC DNA]</scope>
    <source>
        <strain evidence="6">DV1</strain>
        <tissue evidence="6">Whole organism</tissue>
    </source>
</reference>
<evidence type="ECO:0000256" key="3">
    <source>
        <dbReference type="ARBA" id="ARBA00022833"/>
    </source>
</evidence>
<dbReference type="Gene3D" id="3.30.40.10">
    <property type="entry name" value="Zinc/RING finger domain, C3HC4 (zinc finger)"/>
    <property type="match status" value="1"/>
</dbReference>
<dbReference type="InterPro" id="IPR013083">
    <property type="entry name" value="Znf_RING/FYVE/PHD"/>
</dbReference>
<proteinExistence type="predicted"/>
<gene>
    <name evidence="6" type="ORF">BOX15_Mlig009943g1</name>
    <name evidence="7" type="ORF">BOX15_Mlig021299g1</name>
</gene>
<dbReference type="CDD" id="cd16468">
    <property type="entry name" value="RING-H2_RNF11"/>
    <property type="match status" value="1"/>
</dbReference>
<dbReference type="InterPro" id="IPR042981">
    <property type="entry name" value="RNF11_RING-H2"/>
</dbReference>
<accession>A0A267GXY0</accession>
<dbReference type="Pfam" id="PF13639">
    <property type="entry name" value="zf-RING_2"/>
    <property type="match status" value="1"/>
</dbReference>
<evidence type="ECO:0000256" key="2">
    <source>
        <dbReference type="ARBA" id="ARBA00022771"/>
    </source>
</evidence>
<evidence type="ECO:0000256" key="4">
    <source>
        <dbReference type="PROSITE-ProRule" id="PRU00175"/>
    </source>
</evidence>
<evidence type="ECO:0000313" key="7">
    <source>
        <dbReference type="EMBL" id="PAA90707.1"/>
    </source>
</evidence>
<dbReference type="InterPro" id="IPR001841">
    <property type="entry name" value="Znf_RING"/>
</dbReference>
<keyword evidence="1" id="KW-0479">Metal-binding</keyword>
<dbReference type="PANTHER" id="PTHR46359">
    <property type="entry name" value="GEO07743P1"/>
    <property type="match status" value="1"/>
</dbReference>
<name>A0A267GXY0_9PLAT</name>
<protein>
    <recommendedName>
        <fullName evidence="5">RING-type domain-containing protein</fullName>
    </recommendedName>
</protein>
<dbReference type="AlphaFoldDB" id="A0A267GXY0"/>
<evidence type="ECO:0000256" key="1">
    <source>
        <dbReference type="ARBA" id="ARBA00022723"/>
    </source>
</evidence>
<evidence type="ECO:0000259" key="5">
    <source>
        <dbReference type="PROSITE" id="PS50089"/>
    </source>
</evidence>
<keyword evidence="3" id="KW-0862">Zinc</keyword>
<organism evidence="6 8">
    <name type="scientific">Macrostomum lignano</name>
    <dbReference type="NCBI Taxonomy" id="282301"/>
    <lineage>
        <taxon>Eukaryota</taxon>
        <taxon>Metazoa</taxon>
        <taxon>Spiralia</taxon>
        <taxon>Lophotrochozoa</taxon>
        <taxon>Platyhelminthes</taxon>
        <taxon>Rhabditophora</taxon>
        <taxon>Macrostomorpha</taxon>
        <taxon>Macrostomida</taxon>
        <taxon>Macrostomidae</taxon>
        <taxon>Macrostomum</taxon>
    </lineage>
</organism>
<dbReference type="GO" id="GO:0008270">
    <property type="term" value="F:zinc ion binding"/>
    <property type="evidence" value="ECO:0007669"/>
    <property type="project" value="UniProtKB-KW"/>
</dbReference>
<feature type="domain" description="RING-type" evidence="5">
    <location>
        <begin position="110"/>
        <end position="151"/>
    </location>
</feature>
<sequence>MGNLIRACFSFNQNRRDSDLDLIPDQDSFESSSPATAEALFVQPNQVDAQPAQQQQQQPPLYYLAPGVGRRVDQLSEEEQIKIAKRIGLISHLPVRLFSEAAEQGKNYECVICMVDYVEGDRLRSLPCTHTYHKDCIDDWLMRSFACPSCNQPVDAALLTTFTSSAANH</sequence>
<evidence type="ECO:0000313" key="8">
    <source>
        <dbReference type="Proteomes" id="UP000215902"/>
    </source>
</evidence>
<dbReference type="GO" id="GO:0061630">
    <property type="term" value="F:ubiquitin protein ligase activity"/>
    <property type="evidence" value="ECO:0007669"/>
    <property type="project" value="TreeGrafter"/>
</dbReference>
<keyword evidence="8" id="KW-1185">Reference proteome</keyword>
<dbReference type="InterPro" id="IPR052804">
    <property type="entry name" value="UEC_component"/>
</dbReference>
<evidence type="ECO:0000313" key="6">
    <source>
        <dbReference type="EMBL" id="PAA90162.1"/>
    </source>
</evidence>
<dbReference type="OrthoDB" id="9984778at2759"/>
<dbReference type="PROSITE" id="PS50089">
    <property type="entry name" value="ZF_RING_2"/>
    <property type="match status" value="1"/>
</dbReference>
<dbReference type="SMART" id="SM00184">
    <property type="entry name" value="RING"/>
    <property type="match status" value="1"/>
</dbReference>
<dbReference type="STRING" id="282301.A0A267GXY0"/>
<dbReference type="SUPFAM" id="SSF57850">
    <property type="entry name" value="RING/U-box"/>
    <property type="match status" value="1"/>
</dbReference>
<dbReference type="GO" id="GO:0006511">
    <property type="term" value="P:ubiquitin-dependent protein catabolic process"/>
    <property type="evidence" value="ECO:0007669"/>
    <property type="project" value="TreeGrafter"/>
</dbReference>
<dbReference type="Proteomes" id="UP000215902">
    <property type="component" value="Unassembled WGS sequence"/>
</dbReference>
<keyword evidence="2 4" id="KW-0863">Zinc-finger</keyword>
<dbReference type="GO" id="GO:0000151">
    <property type="term" value="C:ubiquitin ligase complex"/>
    <property type="evidence" value="ECO:0007669"/>
    <property type="project" value="TreeGrafter"/>
</dbReference>
<dbReference type="EMBL" id="NIVC01000104">
    <property type="protein sequence ID" value="PAA90707.1"/>
    <property type="molecule type" value="Genomic_DNA"/>
</dbReference>
<dbReference type="PANTHER" id="PTHR46359:SF2">
    <property type="entry name" value="GEO07743P1"/>
    <property type="match status" value="1"/>
</dbReference>